<proteinExistence type="inferred from homology"/>
<evidence type="ECO:0000256" key="10">
    <source>
        <dbReference type="ARBA" id="ARBA00023170"/>
    </source>
</evidence>
<evidence type="ECO:0000256" key="2">
    <source>
        <dbReference type="ARBA" id="ARBA00009592"/>
    </source>
</evidence>
<organism evidence="12 13">
    <name type="scientific">Gossypium schwendimanii</name>
    <name type="common">Cotton</name>
    <dbReference type="NCBI Taxonomy" id="34291"/>
    <lineage>
        <taxon>Eukaryota</taxon>
        <taxon>Viridiplantae</taxon>
        <taxon>Streptophyta</taxon>
        <taxon>Embryophyta</taxon>
        <taxon>Tracheophyta</taxon>
        <taxon>Spermatophyta</taxon>
        <taxon>Magnoliopsida</taxon>
        <taxon>eudicotyledons</taxon>
        <taxon>Gunneridae</taxon>
        <taxon>Pentapetalae</taxon>
        <taxon>rosids</taxon>
        <taxon>malvids</taxon>
        <taxon>Malvales</taxon>
        <taxon>Malvaceae</taxon>
        <taxon>Malvoideae</taxon>
        <taxon>Gossypium</taxon>
    </lineage>
</organism>
<dbReference type="Gene3D" id="3.80.10.10">
    <property type="entry name" value="Ribonuclease Inhibitor"/>
    <property type="match status" value="2"/>
</dbReference>
<evidence type="ECO:0000256" key="9">
    <source>
        <dbReference type="ARBA" id="ARBA00023136"/>
    </source>
</evidence>
<comment type="caution">
    <text evidence="12">The sequence shown here is derived from an EMBL/GenBank/DDBJ whole genome shotgun (WGS) entry which is preliminary data.</text>
</comment>
<keyword evidence="7" id="KW-0677">Repeat</keyword>
<evidence type="ECO:0000256" key="5">
    <source>
        <dbReference type="ARBA" id="ARBA00022692"/>
    </source>
</evidence>
<reference evidence="12 13" key="1">
    <citation type="journal article" date="2019" name="Genome Biol. Evol.">
        <title>Insights into the evolution of the New World diploid cottons (Gossypium, subgenus Houzingenia) based on genome sequencing.</title>
        <authorList>
            <person name="Grover C.E."/>
            <person name="Arick M.A. 2nd"/>
            <person name="Thrash A."/>
            <person name="Conover J.L."/>
            <person name="Sanders W.S."/>
            <person name="Peterson D.G."/>
            <person name="Frelichowski J.E."/>
            <person name="Scheffler J.A."/>
            <person name="Scheffler B.E."/>
            <person name="Wendel J.F."/>
        </authorList>
    </citation>
    <scope>NUCLEOTIDE SEQUENCE [LARGE SCALE GENOMIC DNA]</scope>
    <source>
        <strain evidence="12">1</strain>
        <tissue evidence="12">Leaf</tissue>
    </source>
</reference>
<evidence type="ECO:0000256" key="1">
    <source>
        <dbReference type="ARBA" id="ARBA00004236"/>
    </source>
</evidence>
<accession>A0A7J9KTG4</accession>
<dbReference type="InterPro" id="IPR051502">
    <property type="entry name" value="RLP_Defense_Trigger"/>
</dbReference>
<dbReference type="InterPro" id="IPR032675">
    <property type="entry name" value="LRR_dom_sf"/>
</dbReference>
<sequence>VLKLNNNNFRGDFFSTHFNLSNLRALELANNEFTGGLMTKEFYAKMRIFDVSNNKMTGKIPNGIDAKVLLLQNNYFEGQIPCEGFFNAQVVDISHNFLSGQIPSCLISKAFSNVELLNLRDSLD</sequence>
<gene>
    <name evidence="12" type="ORF">Goshw_020024</name>
</gene>
<dbReference type="PANTHER" id="PTHR48062">
    <property type="entry name" value="RECEPTOR-LIKE PROTEIN 14"/>
    <property type="match status" value="1"/>
</dbReference>
<dbReference type="SUPFAM" id="SSF52058">
    <property type="entry name" value="L domain-like"/>
    <property type="match status" value="1"/>
</dbReference>
<dbReference type="OrthoDB" id="4691307at2759"/>
<dbReference type="Proteomes" id="UP000593576">
    <property type="component" value="Unassembled WGS sequence"/>
</dbReference>
<keyword evidence="3" id="KW-1003">Cell membrane</keyword>
<comment type="subcellular location">
    <subcellularLocation>
        <location evidence="1">Cell membrane</location>
    </subcellularLocation>
    <subcellularLocation>
        <location evidence="11">Endomembrane system</location>
        <topology evidence="11">Single-pass membrane protein</topology>
    </subcellularLocation>
</comment>
<evidence type="ECO:0000256" key="4">
    <source>
        <dbReference type="ARBA" id="ARBA00022614"/>
    </source>
</evidence>
<keyword evidence="13" id="KW-1185">Reference proteome</keyword>
<evidence type="ECO:0000256" key="11">
    <source>
        <dbReference type="ARBA" id="ARBA00037847"/>
    </source>
</evidence>
<dbReference type="GO" id="GO:0005886">
    <property type="term" value="C:plasma membrane"/>
    <property type="evidence" value="ECO:0007669"/>
    <property type="project" value="UniProtKB-SubCell"/>
</dbReference>
<keyword evidence="10" id="KW-0675">Receptor</keyword>
<evidence type="ECO:0000256" key="3">
    <source>
        <dbReference type="ARBA" id="ARBA00022475"/>
    </source>
</evidence>
<keyword evidence="5" id="KW-0812">Transmembrane</keyword>
<dbReference type="Pfam" id="PF00560">
    <property type="entry name" value="LRR_1"/>
    <property type="match status" value="2"/>
</dbReference>
<evidence type="ECO:0000313" key="12">
    <source>
        <dbReference type="EMBL" id="MBA0849728.1"/>
    </source>
</evidence>
<evidence type="ECO:0000256" key="6">
    <source>
        <dbReference type="ARBA" id="ARBA00022729"/>
    </source>
</evidence>
<keyword evidence="9" id="KW-0472">Membrane</keyword>
<name>A0A7J9KTG4_GOSSC</name>
<dbReference type="InterPro" id="IPR001611">
    <property type="entry name" value="Leu-rich_rpt"/>
</dbReference>
<dbReference type="AlphaFoldDB" id="A0A7J9KTG4"/>
<evidence type="ECO:0000313" key="13">
    <source>
        <dbReference type="Proteomes" id="UP000593576"/>
    </source>
</evidence>
<dbReference type="EMBL" id="JABFAF010000002">
    <property type="protein sequence ID" value="MBA0849728.1"/>
    <property type="molecule type" value="Genomic_DNA"/>
</dbReference>
<keyword evidence="8" id="KW-1133">Transmembrane helix</keyword>
<keyword evidence="6" id="KW-0732">Signal</keyword>
<protein>
    <submittedName>
        <fullName evidence="12">Uncharacterized protein</fullName>
    </submittedName>
</protein>
<evidence type="ECO:0000256" key="7">
    <source>
        <dbReference type="ARBA" id="ARBA00022737"/>
    </source>
</evidence>
<evidence type="ECO:0000256" key="8">
    <source>
        <dbReference type="ARBA" id="ARBA00022989"/>
    </source>
</evidence>
<keyword evidence="4" id="KW-0433">Leucine-rich repeat</keyword>
<feature type="non-terminal residue" evidence="12">
    <location>
        <position position="1"/>
    </location>
</feature>
<dbReference type="PANTHER" id="PTHR48062:SF52">
    <property type="entry name" value="RECEPTOR-LIKE PROTEIN 8-RELATED"/>
    <property type="match status" value="1"/>
</dbReference>
<comment type="similarity">
    <text evidence="2">Belongs to the RLP family.</text>
</comment>